<evidence type="ECO:0000256" key="7">
    <source>
        <dbReference type="ARBA" id="ARBA00022833"/>
    </source>
</evidence>
<evidence type="ECO:0000256" key="2">
    <source>
        <dbReference type="ARBA" id="ARBA00004928"/>
    </source>
</evidence>
<dbReference type="PANTHER" id="PTHR42683">
    <property type="entry name" value="ALDEHYDE REDUCTASE"/>
    <property type="match status" value="1"/>
</dbReference>
<dbReference type="SMART" id="SM00829">
    <property type="entry name" value="PKS_ER"/>
    <property type="match status" value="1"/>
</dbReference>
<dbReference type="FunFam" id="3.90.180.10:FF:000100">
    <property type="entry name" value="Putative cinnamyl alcohol dehydrogenase 6"/>
    <property type="match status" value="1"/>
</dbReference>
<keyword evidence="6" id="KW-0438">Lignin biosynthesis</keyword>
<dbReference type="SUPFAM" id="SSF51735">
    <property type="entry name" value="NAD(P)-binding Rossmann-fold domains"/>
    <property type="match status" value="1"/>
</dbReference>
<evidence type="ECO:0000256" key="12">
    <source>
        <dbReference type="ARBA" id="ARBA00056693"/>
    </source>
</evidence>
<dbReference type="GO" id="GO:0009809">
    <property type="term" value="P:lignin biosynthetic process"/>
    <property type="evidence" value="ECO:0007669"/>
    <property type="project" value="UniProtKB-KW"/>
</dbReference>
<dbReference type="InterPro" id="IPR036291">
    <property type="entry name" value="NAD(P)-bd_dom_sf"/>
</dbReference>
<dbReference type="InterPro" id="IPR013154">
    <property type="entry name" value="ADH-like_N"/>
</dbReference>
<accession>A0A1R3K3I5</accession>
<comment type="catalytic activity">
    <reaction evidence="10">
        <text>(E)-cinnamyl alcohol + NADP(+) = (E)-cinnamaldehyde + NADPH + H(+)</text>
        <dbReference type="Rhea" id="RHEA:10392"/>
        <dbReference type="ChEBI" id="CHEBI:15378"/>
        <dbReference type="ChEBI" id="CHEBI:16731"/>
        <dbReference type="ChEBI" id="CHEBI:33227"/>
        <dbReference type="ChEBI" id="CHEBI:57783"/>
        <dbReference type="ChEBI" id="CHEBI:58349"/>
        <dbReference type="EC" id="1.1.1.195"/>
    </reaction>
    <physiologicalReaction direction="right-to-left" evidence="10">
        <dbReference type="Rhea" id="RHEA:10394"/>
    </physiologicalReaction>
</comment>
<evidence type="ECO:0000259" key="14">
    <source>
        <dbReference type="SMART" id="SM00829"/>
    </source>
</evidence>
<dbReference type="GO" id="GO:0046029">
    <property type="term" value="F:mannitol dehydrogenase activity"/>
    <property type="evidence" value="ECO:0007669"/>
    <property type="project" value="UniProtKB-EC"/>
</dbReference>
<reference evidence="16" key="1">
    <citation type="submission" date="2013-09" db="EMBL/GenBank/DDBJ databases">
        <title>Corchorus olitorius genome sequencing.</title>
        <authorList>
            <person name="Alam M."/>
            <person name="Haque M.S."/>
            <person name="Islam M.S."/>
            <person name="Emdad E.M."/>
            <person name="Islam M.M."/>
            <person name="Ahmed B."/>
            <person name="Halim A."/>
            <person name="Hossen Q.M.M."/>
            <person name="Hossain M.Z."/>
            <person name="Ahmed R."/>
            <person name="Khan M.M."/>
            <person name="Islam R."/>
            <person name="Rashid M.M."/>
            <person name="Khan S.A."/>
            <person name="Rahman M.S."/>
            <person name="Alam M."/>
            <person name="Yahiya A.S."/>
            <person name="Khan M.S."/>
            <person name="Azam M.S."/>
            <person name="Haque T."/>
            <person name="Lashkar M.Z.H."/>
            <person name="Akhand A.I."/>
            <person name="Morshed G."/>
            <person name="Roy S."/>
            <person name="Uddin K.S."/>
            <person name="Rabeya T."/>
            <person name="Hossain A.S."/>
            <person name="Chowdhury A."/>
            <person name="Snigdha A.R."/>
            <person name="Mortoza M.S."/>
            <person name="Matin S.A."/>
            <person name="Hoque S.M.E."/>
            <person name="Islam M.K."/>
            <person name="Roy D.K."/>
            <person name="Haider R."/>
            <person name="Moosa M.M."/>
            <person name="Elias S.M."/>
            <person name="Hasan A.M."/>
            <person name="Jahan S."/>
            <person name="Shafiuddin M."/>
            <person name="Mahmood N."/>
            <person name="Shommy N.S."/>
        </authorList>
    </citation>
    <scope>NUCLEOTIDE SEQUENCE [LARGE SCALE GENOMIC DNA]</scope>
    <source>
        <strain evidence="16">cv. O-4</strain>
    </source>
</reference>
<dbReference type="Gene3D" id="3.90.180.10">
    <property type="entry name" value="Medium-chain alcohol dehydrogenases, catalytic domain"/>
    <property type="match status" value="1"/>
</dbReference>
<evidence type="ECO:0000313" key="16">
    <source>
        <dbReference type="Proteomes" id="UP000187203"/>
    </source>
</evidence>
<dbReference type="EMBL" id="AWUE01014737">
    <property type="protein sequence ID" value="OMP01631.1"/>
    <property type="molecule type" value="Genomic_DNA"/>
</dbReference>
<dbReference type="AlphaFoldDB" id="A0A1R3K3I5"/>
<dbReference type="SUPFAM" id="SSF50129">
    <property type="entry name" value="GroES-like"/>
    <property type="match status" value="1"/>
</dbReference>
<comment type="subunit">
    <text evidence="4">Homodimer.</text>
</comment>
<evidence type="ECO:0000256" key="4">
    <source>
        <dbReference type="ARBA" id="ARBA00011738"/>
    </source>
</evidence>
<dbReference type="FunFam" id="3.90.180.10:FF:000126">
    <property type="entry name" value="Uncharacterized protein"/>
    <property type="match status" value="1"/>
</dbReference>
<dbReference type="OrthoDB" id="1879366at2759"/>
<dbReference type="FunFam" id="3.40.50.720:FF:000022">
    <property type="entry name" value="Cinnamyl alcohol dehydrogenase"/>
    <property type="match status" value="1"/>
</dbReference>
<dbReference type="Gene3D" id="3.40.50.720">
    <property type="entry name" value="NAD(P)-binding Rossmann-like Domain"/>
    <property type="match status" value="1"/>
</dbReference>
<dbReference type="GO" id="GO:0008270">
    <property type="term" value="F:zinc ion binding"/>
    <property type="evidence" value="ECO:0007669"/>
    <property type="project" value="InterPro"/>
</dbReference>
<dbReference type="CDD" id="cd05283">
    <property type="entry name" value="CAD1"/>
    <property type="match status" value="1"/>
</dbReference>
<dbReference type="InterPro" id="IPR011032">
    <property type="entry name" value="GroES-like_sf"/>
</dbReference>
<comment type="caution">
    <text evidence="15">The sequence shown here is derived from an EMBL/GenBank/DDBJ whole genome shotgun (WGS) entry which is preliminary data.</text>
</comment>
<dbReference type="InterPro" id="IPR013149">
    <property type="entry name" value="ADH-like_C"/>
</dbReference>
<gene>
    <name evidence="15" type="ORF">COLO4_11714</name>
</gene>
<evidence type="ECO:0000256" key="1">
    <source>
        <dbReference type="ARBA" id="ARBA00001947"/>
    </source>
</evidence>
<dbReference type="InterPro" id="IPR047109">
    <property type="entry name" value="CAD-like"/>
</dbReference>
<sequence length="363" mass="39064">MSLSRLPEEEHPNKAFGWAARDTSGLLSPFIFSRRAPGEKDVAFKVLYCGMCHSDLHMAKNEWGNSIYPLVPGHEITGEVTEVGSKVQKFKIGDKVGVGYIIGSCQSCDNCTNNLENYCARGILTSSAKYYDGAITYGGYSDTMVANEHFIVRIPDNLPLDAAAPLLCAGITVYSPLRYYGLDKPGLHVGVVGLGGLGHMAVKFAKAMGAQVTVISSSSSKKKDALENLGADSFLVSRDEDQLQAAMGTFDGIIDTVSAQHPLMPLLGLLKTNGKLVLVGAPEKPLELPAFPLNSGRKLVGGSTIGGMKETQEMIDFAAKHNIKPDIEVIAMDYVNTAMDRLLKADVKYRFVIDIGNTLKPSS</sequence>
<keyword evidence="5 13" id="KW-0479">Metal-binding</keyword>
<dbReference type="InterPro" id="IPR020843">
    <property type="entry name" value="ER"/>
</dbReference>
<comment type="function">
    <text evidence="12">Oxidizes mannitol to mannose. Provides the initial step by which translocated mannitol is committed to central metabolism and, by regulating mannitol pool size, is important in regulating salt tolerance at the cellular level.</text>
</comment>
<proteinExistence type="inferred from homology"/>
<dbReference type="InterPro" id="IPR002328">
    <property type="entry name" value="ADH_Zn_CS"/>
</dbReference>
<evidence type="ECO:0000256" key="8">
    <source>
        <dbReference type="ARBA" id="ARBA00022857"/>
    </source>
</evidence>
<evidence type="ECO:0000256" key="13">
    <source>
        <dbReference type="RuleBase" id="RU361277"/>
    </source>
</evidence>
<comment type="catalytic activity">
    <reaction evidence="11">
        <text>D-mannitol + NAD(+) = D-mannose + NADH + H(+)</text>
        <dbReference type="Rhea" id="RHEA:15029"/>
        <dbReference type="ChEBI" id="CHEBI:4208"/>
        <dbReference type="ChEBI" id="CHEBI:15378"/>
        <dbReference type="ChEBI" id="CHEBI:16899"/>
        <dbReference type="ChEBI" id="CHEBI:57540"/>
        <dbReference type="ChEBI" id="CHEBI:57945"/>
        <dbReference type="EC" id="1.1.1.255"/>
    </reaction>
</comment>
<keyword evidence="16" id="KW-1185">Reference proteome</keyword>
<protein>
    <submittedName>
        <fullName evidence="15">Alcohol dehydrogenase superfamily, zinc-type</fullName>
    </submittedName>
</protein>
<name>A0A1R3K3I5_9ROSI</name>
<dbReference type="STRING" id="93759.A0A1R3K3I5"/>
<evidence type="ECO:0000256" key="10">
    <source>
        <dbReference type="ARBA" id="ARBA00049332"/>
    </source>
</evidence>
<evidence type="ECO:0000256" key="6">
    <source>
        <dbReference type="ARBA" id="ARBA00022733"/>
    </source>
</evidence>
<dbReference type="Pfam" id="PF00107">
    <property type="entry name" value="ADH_zinc_N"/>
    <property type="match status" value="1"/>
</dbReference>
<feature type="domain" description="Enoyl reductase (ER)" evidence="14">
    <location>
        <begin position="25"/>
        <end position="353"/>
    </location>
</feature>
<comment type="similarity">
    <text evidence="3 13">Belongs to the zinc-containing alcohol dehydrogenase family.</text>
</comment>
<comment type="cofactor">
    <cofactor evidence="1 13">
        <name>Zn(2+)</name>
        <dbReference type="ChEBI" id="CHEBI:29105"/>
    </cofactor>
</comment>
<dbReference type="Proteomes" id="UP000187203">
    <property type="component" value="Unassembled WGS sequence"/>
</dbReference>
<dbReference type="GO" id="GO:0045551">
    <property type="term" value="F:cinnamyl-alcohol dehydrogenase activity"/>
    <property type="evidence" value="ECO:0007669"/>
    <property type="project" value="UniProtKB-EC"/>
</dbReference>
<dbReference type="PROSITE" id="PS00059">
    <property type="entry name" value="ADH_ZINC"/>
    <property type="match status" value="1"/>
</dbReference>
<evidence type="ECO:0000256" key="5">
    <source>
        <dbReference type="ARBA" id="ARBA00022723"/>
    </source>
</evidence>
<evidence type="ECO:0000256" key="3">
    <source>
        <dbReference type="ARBA" id="ARBA00008072"/>
    </source>
</evidence>
<keyword evidence="7 13" id="KW-0862">Zinc</keyword>
<evidence type="ECO:0000256" key="9">
    <source>
        <dbReference type="ARBA" id="ARBA00023002"/>
    </source>
</evidence>
<comment type="pathway">
    <text evidence="2">Aromatic compound metabolism; phenylpropanoid biosynthesis.</text>
</comment>
<keyword evidence="8" id="KW-0521">NADP</keyword>
<keyword evidence="9" id="KW-0560">Oxidoreductase</keyword>
<evidence type="ECO:0000256" key="11">
    <source>
        <dbReference type="ARBA" id="ARBA00051097"/>
    </source>
</evidence>
<evidence type="ECO:0000313" key="15">
    <source>
        <dbReference type="EMBL" id="OMP01631.1"/>
    </source>
</evidence>
<organism evidence="15 16">
    <name type="scientific">Corchorus olitorius</name>
    <dbReference type="NCBI Taxonomy" id="93759"/>
    <lineage>
        <taxon>Eukaryota</taxon>
        <taxon>Viridiplantae</taxon>
        <taxon>Streptophyta</taxon>
        <taxon>Embryophyta</taxon>
        <taxon>Tracheophyta</taxon>
        <taxon>Spermatophyta</taxon>
        <taxon>Magnoliopsida</taxon>
        <taxon>eudicotyledons</taxon>
        <taxon>Gunneridae</taxon>
        <taxon>Pentapetalae</taxon>
        <taxon>rosids</taxon>
        <taxon>malvids</taxon>
        <taxon>Malvales</taxon>
        <taxon>Malvaceae</taxon>
        <taxon>Grewioideae</taxon>
        <taxon>Apeibeae</taxon>
        <taxon>Corchorus</taxon>
    </lineage>
</organism>
<dbReference type="Pfam" id="PF08240">
    <property type="entry name" value="ADH_N"/>
    <property type="match status" value="1"/>
</dbReference>